<feature type="signal peptide" evidence="1">
    <location>
        <begin position="1"/>
        <end position="16"/>
    </location>
</feature>
<gene>
    <name evidence="2" type="ORF">OFUS_LOCUS11801</name>
</gene>
<dbReference type="AlphaFoldDB" id="A0A8S4P015"/>
<evidence type="ECO:0000313" key="3">
    <source>
        <dbReference type="Proteomes" id="UP000749559"/>
    </source>
</evidence>
<name>A0A8S4P015_OWEFU</name>
<proteinExistence type="predicted"/>
<dbReference type="EMBL" id="CAIIXF020000006">
    <property type="protein sequence ID" value="CAH1785789.1"/>
    <property type="molecule type" value="Genomic_DNA"/>
</dbReference>
<evidence type="ECO:0000256" key="1">
    <source>
        <dbReference type="SAM" id="SignalP"/>
    </source>
</evidence>
<organism evidence="2 3">
    <name type="scientific">Owenia fusiformis</name>
    <name type="common">Polychaete worm</name>
    <dbReference type="NCBI Taxonomy" id="6347"/>
    <lineage>
        <taxon>Eukaryota</taxon>
        <taxon>Metazoa</taxon>
        <taxon>Spiralia</taxon>
        <taxon>Lophotrochozoa</taxon>
        <taxon>Annelida</taxon>
        <taxon>Polychaeta</taxon>
        <taxon>Sedentaria</taxon>
        <taxon>Canalipalpata</taxon>
        <taxon>Sabellida</taxon>
        <taxon>Oweniida</taxon>
        <taxon>Oweniidae</taxon>
        <taxon>Owenia</taxon>
    </lineage>
</organism>
<dbReference type="Proteomes" id="UP000749559">
    <property type="component" value="Unassembled WGS sequence"/>
</dbReference>
<sequence>MMKLVCLVVLVTVTLAHPSRRYGYATRYYSNVGYTGYGNAYQNREYVPYGNGYPYANVGPNKAVVKSPSGLLIGDNGGYVSAQYEKVVGPNDAAIRGDTDGDRDLVVGDNGGYISEAYDKVVGPNDAVVRPEIIRGDNGAYIDVVNGRVVGNNGRVAGYAYGY</sequence>
<reference evidence="2" key="1">
    <citation type="submission" date="2022-03" db="EMBL/GenBank/DDBJ databases">
        <authorList>
            <person name="Martin C."/>
        </authorList>
    </citation>
    <scope>NUCLEOTIDE SEQUENCE</scope>
</reference>
<keyword evidence="3" id="KW-1185">Reference proteome</keyword>
<protein>
    <submittedName>
        <fullName evidence="2">Uncharacterized protein</fullName>
    </submittedName>
</protein>
<keyword evidence="1" id="KW-0732">Signal</keyword>
<comment type="caution">
    <text evidence="2">The sequence shown here is derived from an EMBL/GenBank/DDBJ whole genome shotgun (WGS) entry which is preliminary data.</text>
</comment>
<feature type="chain" id="PRO_5035799457" evidence="1">
    <location>
        <begin position="17"/>
        <end position="163"/>
    </location>
</feature>
<evidence type="ECO:0000313" key="2">
    <source>
        <dbReference type="EMBL" id="CAH1785789.1"/>
    </source>
</evidence>
<accession>A0A8S4P015</accession>